<dbReference type="OrthoDB" id="6401683at2"/>
<evidence type="ECO:0000313" key="1">
    <source>
        <dbReference type="EMBL" id="SFU24784.1"/>
    </source>
</evidence>
<name>A0A1I7ELG1_9BURK</name>
<evidence type="ECO:0000313" key="2">
    <source>
        <dbReference type="Proteomes" id="UP000198844"/>
    </source>
</evidence>
<dbReference type="Proteomes" id="UP000198844">
    <property type="component" value="Unassembled WGS sequence"/>
</dbReference>
<dbReference type="Pfam" id="PF19614">
    <property type="entry name" value="DUF6119"/>
    <property type="match status" value="1"/>
</dbReference>
<protein>
    <submittedName>
        <fullName evidence="1">Sporadically distributed protein, TIGR04141 family</fullName>
    </submittedName>
</protein>
<dbReference type="EMBL" id="FPBH01000029">
    <property type="protein sequence ID" value="SFU24784.1"/>
    <property type="molecule type" value="Genomic_DNA"/>
</dbReference>
<dbReference type="InterPro" id="IPR026487">
    <property type="entry name" value="CHP04141"/>
</dbReference>
<dbReference type="RefSeq" id="WP_093643939.1">
    <property type="nucleotide sequence ID" value="NZ_FPBH01000029.1"/>
</dbReference>
<gene>
    <name evidence="1" type="ORF">SAMN05192563_102994</name>
</gene>
<sequence length="543" mass="60658">MNNEKKVNHLNVYLAKPQYTTVEQVVDTSACQPPVEIPITGYGVGHLFVKRTAPKPPKWASLFQGYVNLDSLAVPGVSAIFFLTVGDRCFALAFGQGGRFLLRDEVWEERFGLLCALNSVDPKSFRCVDVQSLDAIQSHTRIQSGQETTPDQFGLNVEQDMLKAIVGAPLNYALGNRMTGSDSLSVSVKMDLADLPFLLDEYRKKFEAQLSADDYQWVNNMAMVKNSVLTDALEVALNAKLAAAQTDDVWLSIPEIIDWTMVKGFMYTHGAKEIHPDITLKGFLSTVKPGTQLTLDLLRSRDVHCADADHRKVFKSWSIFKCLYAEIDLSGAKYILNDGKWFNVSVDFVTRTDAEFSTIPSSSLKLPEYNGDGEGAYNAMVATAEPAVYALLDDKKKVMHGGGHGQVEICDLLSINREFIHVKLYSKSSVLSHLFAQGFVSGQLIQIDADFRRKTRDRLDLPHKELIQIDKRPAQDEFTIVYAIVSEATGDKLHLPFFSRVNLNNTRKLLIGYGYKVELLKIHVNNDYAKTIKIPPNVHDKGN</sequence>
<accession>A0A1I7ELG1</accession>
<dbReference type="AlphaFoldDB" id="A0A1I7ELG1"/>
<proteinExistence type="predicted"/>
<dbReference type="NCBIfam" id="TIGR04141">
    <property type="entry name" value="TIGR04141 family sporadically distributed protein"/>
    <property type="match status" value="1"/>
</dbReference>
<organism evidence="1 2">
    <name type="scientific">Paraburkholderia aspalathi</name>
    <dbReference type="NCBI Taxonomy" id="1324617"/>
    <lineage>
        <taxon>Bacteria</taxon>
        <taxon>Pseudomonadati</taxon>
        <taxon>Pseudomonadota</taxon>
        <taxon>Betaproteobacteria</taxon>
        <taxon>Burkholderiales</taxon>
        <taxon>Burkholderiaceae</taxon>
        <taxon>Paraburkholderia</taxon>
    </lineage>
</organism>
<reference evidence="1 2" key="1">
    <citation type="submission" date="2016-10" db="EMBL/GenBank/DDBJ databases">
        <authorList>
            <person name="de Groot N.N."/>
        </authorList>
    </citation>
    <scope>NUCLEOTIDE SEQUENCE [LARGE SCALE GENOMIC DNA]</scope>
    <source>
        <strain evidence="1 2">LMG 27731</strain>
    </source>
</reference>